<feature type="binding site" evidence="6">
    <location>
        <begin position="134"/>
        <end position="135"/>
    </location>
    <ligand>
        <name>ATP</name>
        <dbReference type="ChEBI" id="CHEBI:30616"/>
    </ligand>
</feature>
<dbReference type="GO" id="GO:0008270">
    <property type="term" value="F:zinc ion binding"/>
    <property type="evidence" value="ECO:0007669"/>
    <property type="project" value="UniProtKB-UniRule"/>
</dbReference>
<dbReference type="Gene3D" id="3.40.50.300">
    <property type="entry name" value="P-loop containing nucleotide triphosphate hydrolases"/>
    <property type="match status" value="1"/>
</dbReference>
<dbReference type="EMBL" id="CP024963">
    <property type="protein sequence ID" value="ATZ17024.1"/>
    <property type="molecule type" value="Genomic_DNA"/>
</dbReference>
<feature type="binding site" evidence="6">
    <location>
        <position position="31"/>
    </location>
    <ligand>
        <name>AMP</name>
        <dbReference type="ChEBI" id="CHEBI:456215"/>
    </ligand>
</feature>
<dbReference type="PRINTS" id="PR00094">
    <property type="entry name" value="ADENYLTKNASE"/>
</dbReference>
<evidence type="ECO:0000256" key="7">
    <source>
        <dbReference type="RuleBase" id="RU003330"/>
    </source>
</evidence>
<feature type="binding site" evidence="6">
    <location>
        <begin position="57"/>
        <end position="59"/>
    </location>
    <ligand>
        <name>AMP</name>
        <dbReference type="ChEBI" id="CHEBI:456215"/>
    </ligand>
</feature>
<feature type="domain" description="Adenylate kinase active site lid" evidence="9">
    <location>
        <begin position="125"/>
        <end position="160"/>
    </location>
</feature>
<protein>
    <recommendedName>
        <fullName evidence="6 8">Adenylate kinase</fullName>
        <shortName evidence="6">AK</shortName>
        <ecNumber evidence="6 8">2.7.4.3</ecNumber>
    </recommendedName>
    <alternativeName>
        <fullName evidence="6">ATP-AMP transphosphorylase</fullName>
    </alternativeName>
    <alternativeName>
        <fullName evidence="6">ATP:AMP phosphotransferase</fullName>
    </alternativeName>
    <alternativeName>
        <fullName evidence="6">Adenylate monophosphate kinase</fullName>
    </alternativeName>
</protein>
<name>A0A2K8NTE0_9MOLU</name>
<keyword evidence="2 6" id="KW-0545">Nucleotide biosynthesis</keyword>
<dbReference type="GO" id="GO:0005737">
    <property type="term" value="C:cytoplasm"/>
    <property type="evidence" value="ECO:0007669"/>
    <property type="project" value="UniProtKB-SubCell"/>
</dbReference>
<dbReference type="InterPro" id="IPR006259">
    <property type="entry name" value="Adenyl_kin_sub"/>
</dbReference>
<dbReference type="Pfam" id="PF05191">
    <property type="entry name" value="ADK_lid"/>
    <property type="match status" value="1"/>
</dbReference>
<evidence type="ECO:0000256" key="4">
    <source>
        <dbReference type="ARBA" id="ARBA00022777"/>
    </source>
</evidence>
<dbReference type="CDD" id="cd01428">
    <property type="entry name" value="ADK"/>
    <property type="match status" value="1"/>
</dbReference>
<comment type="domain">
    <text evidence="6">Consists of three domains, a large central CORE domain and two small peripheral domains, NMPbind and LID, which undergo movements during catalysis. The LID domain closes over the site of phosphoryl transfer upon ATP binding. Assembling and dissambling the active center during each catalytic cycle provides an effective means to prevent ATP hydrolysis. Some bacteria have evolved a zinc-coordinating structure that stabilizes the LID domain.</text>
</comment>
<proteinExistence type="inferred from homology"/>
<dbReference type="InterPro" id="IPR000850">
    <property type="entry name" value="Adenylat/UMP-CMP_kin"/>
</dbReference>
<dbReference type="InterPro" id="IPR027417">
    <property type="entry name" value="P-loop_NTPase"/>
</dbReference>
<evidence type="ECO:0000313" key="10">
    <source>
        <dbReference type="EMBL" id="ATZ17024.1"/>
    </source>
</evidence>
<evidence type="ECO:0000256" key="5">
    <source>
        <dbReference type="ARBA" id="ARBA00022840"/>
    </source>
</evidence>
<keyword evidence="11" id="KW-1185">Reference proteome</keyword>
<comment type="catalytic activity">
    <reaction evidence="6 8">
        <text>AMP + ATP = 2 ADP</text>
        <dbReference type="Rhea" id="RHEA:12973"/>
        <dbReference type="ChEBI" id="CHEBI:30616"/>
        <dbReference type="ChEBI" id="CHEBI:456215"/>
        <dbReference type="ChEBI" id="CHEBI:456216"/>
        <dbReference type="EC" id="2.7.4.3"/>
    </reaction>
</comment>
<dbReference type="OrthoDB" id="9805030at2"/>
<feature type="binding site" evidence="6">
    <location>
        <position position="36"/>
    </location>
    <ligand>
        <name>AMP</name>
        <dbReference type="ChEBI" id="CHEBI:456215"/>
    </ligand>
</feature>
<evidence type="ECO:0000313" key="11">
    <source>
        <dbReference type="Proteomes" id="UP000232063"/>
    </source>
</evidence>
<dbReference type="GO" id="GO:0005524">
    <property type="term" value="F:ATP binding"/>
    <property type="evidence" value="ECO:0007669"/>
    <property type="project" value="UniProtKB-UniRule"/>
</dbReference>
<keyword evidence="5 6" id="KW-0067">ATP-binding</keyword>
<evidence type="ECO:0000256" key="3">
    <source>
        <dbReference type="ARBA" id="ARBA00022741"/>
    </source>
</evidence>
<gene>
    <name evidence="6 10" type="primary">adk</name>
    <name evidence="10" type="ORF">ELUMI_v1c02990</name>
</gene>
<feature type="binding site" evidence="6">
    <location>
        <position position="158"/>
    </location>
    <ligand>
        <name>AMP</name>
        <dbReference type="ChEBI" id="CHEBI:456215"/>
    </ligand>
</feature>
<feature type="binding site" evidence="6">
    <location>
        <position position="128"/>
    </location>
    <ligand>
        <name>Zn(2+)</name>
        <dbReference type="ChEBI" id="CHEBI:29105"/>
        <note>structural</note>
    </ligand>
</feature>
<evidence type="ECO:0000256" key="1">
    <source>
        <dbReference type="ARBA" id="ARBA00022679"/>
    </source>
</evidence>
<dbReference type="AlphaFoldDB" id="A0A2K8NTE0"/>
<comment type="subcellular location">
    <subcellularLocation>
        <location evidence="6 8">Cytoplasm</location>
    </subcellularLocation>
</comment>
<keyword evidence="4 6" id="KW-0418">Kinase</keyword>
<dbReference type="NCBIfam" id="NF001381">
    <property type="entry name" value="PRK00279.1-3"/>
    <property type="match status" value="1"/>
</dbReference>
<evidence type="ECO:0000256" key="2">
    <source>
        <dbReference type="ARBA" id="ARBA00022727"/>
    </source>
</evidence>
<feature type="binding site" evidence="6">
    <location>
        <position position="169"/>
    </location>
    <ligand>
        <name>AMP</name>
        <dbReference type="ChEBI" id="CHEBI:456215"/>
    </ligand>
</feature>
<sequence>MNIILLGAPGSGKGTLAEQLVEHKGMQQFSTGDIFRKNIAEKTSLGVEAAKYMNQGKLVPDEITNGMVKHALKGRHNNLIFDGYPRTLEQAQTLEKILKEVGSQIDHVIYLDVDQAILLERLSGRLVCPECKRSYHLKNRPPAFAGICDFDGSALEVRPDDQIDKIKIRLEAYETQTAPLIDYYKKNEIVVHLNAHDLAIDEVYKQVIEGLGI</sequence>
<dbReference type="Proteomes" id="UP000232063">
    <property type="component" value="Chromosome"/>
</dbReference>
<dbReference type="EC" id="2.7.4.3" evidence="6 8"/>
<feature type="binding site" evidence="6">
    <location>
        <position position="151"/>
    </location>
    <ligand>
        <name>Zn(2+)</name>
        <dbReference type="ChEBI" id="CHEBI:29105"/>
        <note>structural</note>
    </ligand>
</feature>
<keyword evidence="6" id="KW-0963">Cytoplasm</keyword>
<comment type="function">
    <text evidence="6">Catalyzes the reversible transfer of the terminal phosphate group between ATP and AMP. Plays an important role in cellular energy homeostasis and in adenine nucleotide metabolism.</text>
</comment>
<accession>A0A2K8NTE0</accession>
<organism evidence="10 11">
    <name type="scientific">Williamsoniiplasma luminosum</name>
    <dbReference type="NCBI Taxonomy" id="214888"/>
    <lineage>
        <taxon>Bacteria</taxon>
        <taxon>Bacillati</taxon>
        <taxon>Mycoplasmatota</taxon>
        <taxon>Mollicutes</taxon>
        <taxon>Entomoplasmatales</taxon>
        <taxon>Williamsoniiplasma</taxon>
    </lineage>
</organism>
<feature type="region of interest" description="LID" evidence="6">
    <location>
        <begin position="124"/>
        <end position="161"/>
    </location>
</feature>
<feature type="binding site" evidence="6">
    <location>
        <position position="148"/>
    </location>
    <ligand>
        <name>Zn(2+)</name>
        <dbReference type="ChEBI" id="CHEBI:29105"/>
        <note>structural</note>
    </ligand>
</feature>
<evidence type="ECO:0000259" key="9">
    <source>
        <dbReference type="Pfam" id="PF05191"/>
    </source>
</evidence>
<comment type="pathway">
    <text evidence="6">Purine metabolism; AMP biosynthesis via salvage pathway; AMP from ADP: step 1/1.</text>
</comment>
<dbReference type="SUPFAM" id="SSF52540">
    <property type="entry name" value="P-loop containing nucleoside triphosphate hydrolases"/>
    <property type="match status" value="1"/>
</dbReference>
<keyword evidence="6" id="KW-0479">Metal-binding</keyword>
<dbReference type="InterPro" id="IPR007862">
    <property type="entry name" value="Adenylate_kinase_lid-dom"/>
</dbReference>
<comment type="subunit">
    <text evidence="6 8">Monomer.</text>
</comment>
<dbReference type="InterPro" id="IPR033690">
    <property type="entry name" value="Adenylat_kinase_CS"/>
</dbReference>
<comment type="similarity">
    <text evidence="6 7">Belongs to the adenylate kinase family.</text>
</comment>
<feature type="binding site" evidence="6">
    <location>
        <position position="197"/>
    </location>
    <ligand>
        <name>ATP</name>
        <dbReference type="ChEBI" id="CHEBI:30616"/>
    </ligand>
</feature>
<feature type="binding site" evidence="6">
    <location>
        <position position="125"/>
    </location>
    <ligand>
        <name>ATP</name>
        <dbReference type="ChEBI" id="CHEBI:30616"/>
    </ligand>
</feature>
<feature type="binding site" evidence="6">
    <location>
        <begin position="10"/>
        <end position="15"/>
    </location>
    <ligand>
        <name>ATP</name>
        <dbReference type="ChEBI" id="CHEBI:30616"/>
    </ligand>
</feature>
<dbReference type="KEGG" id="elj:ELUMI_v1c02990"/>
<dbReference type="Pfam" id="PF00406">
    <property type="entry name" value="ADK"/>
    <property type="match status" value="1"/>
</dbReference>
<feature type="binding site" evidence="6">
    <location>
        <begin position="83"/>
        <end position="86"/>
    </location>
    <ligand>
        <name>AMP</name>
        <dbReference type="ChEBI" id="CHEBI:456215"/>
    </ligand>
</feature>
<feature type="binding site" evidence="6">
    <location>
        <position position="90"/>
    </location>
    <ligand>
        <name>AMP</name>
        <dbReference type="ChEBI" id="CHEBI:456215"/>
    </ligand>
</feature>
<dbReference type="GO" id="GO:0044209">
    <property type="term" value="P:AMP salvage"/>
    <property type="evidence" value="ECO:0007669"/>
    <property type="project" value="UniProtKB-UniRule"/>
</dbReference>
<feature type="region of interest" description="NMP" evidence="6">
    <location>
        <begin position="30"/>
        <end position="59"/>
    </location>
</feature>
<feature type="binding site" evidence="6">
    <location>
        <position position="131"/>
    </location>
    <ligand>
        <name>Zn(2+)</name>
        <dbReference type="ChEBI" id="CHEBI:29105"/>
        <note>structural</note>
    </ligand>
</feature>
<evidence type="ECO:0000256" key="6">
    <source>
        <dbReference type="HAMAP-Rule" id="MF_00235"/>
    </source>
</evidence>
<keyword evidence="1 6" id="KW-0808">Transferase</keyword>
<dbReference type="PROSITE" id="PS00113">
    <property type="entry name" value="ADENYLATE_KINASE"/>
    <property type="match status" value="1"/>
</dbReference>
<keyword evidence="3 6" id="KW-0547">Nucleotide-binding</keyword>
<dbReference type="FunFam" id="3.40.50.300:FF:000106">
    <property type="entry name" value="Adenylate kinase mitochondrial"/>
    <property type="match status" value="1"/>
</dbReference>
<dbReference type="SUPFAM" id="SSF57774">
    <property type="entry name" value="Microbial and mitochondrial ADK, insert 'zinc finger' domain"/>
    <property type="match status" value="1"/>
</dbReference>
<dbReference type="RefSeq" id="WP_025734053.1">
    <property type="nucleotide sequence ID" value="NZ_CP024963.1"/>
</dbReference>
<dbReference type="UniPathway" id="UPA00588">
    <property type="reaction ID" value="UER00649"/>
</dbReference>
<dbReference type="GO" id="GO:0004017">
    <property type="term" value="F:AMP kinase activity"/>
    <property type="evidence" value="ECO:0007669"/>
    <property type="project" value="UniProtKB-UniRule"/>
</dbReference>
<keyword evidence="6" id="KW-0862">Zinc</keyword>
<dbReference type="NCBIfam" id="TIGR01351">
    <property type="entry name" value="adk"/>
    <property type="match status" value="1"/>
</dbReference>
<reference evidence="10 11" key="1">
    <citation type="submission" date="2017-11" db="EMBL/GenBank/DDBJ databases">
        <title>Genome sequence of Entomoplasma luminosum PIMN-1 (ATCC 49195).</title>
        <authorList>
            <person name="Lo W.-S."/>
            <person name="Gasparich G.E."/>
            <person name="Kuo C.-H."/>
        </authorList>
    </citation>
    <scope>NUCLEOTIDE SEQUENCE [LARGE SCALE GENOMIC DNA]</scope>
    <source>
        <strain evidence="10 11">PIMN-1</strain>
    </source>
</reference>
<evidence type="ECO:0000256" key="8">
    <source>
        <dbReference type="RuleBase" id="RU003331"/>
    </source>
</evidence>
<dbReference type="PANTHER" id="PTHR23359">
    <property type="entry name" value="NUCLEOTIDE KINASE"/>
    <property type="match status" value="1"/>
</dbReference>
<dbReference type="HAMAP" id="MF_00235">
    <property type="entry name" value="Adenylate_kinase_Adk"/>
    <property type="match status" value="1"/>
</dbReference>
<dbReference type="InterPro" id="IPR036193">
    <property type="entry name" value="ADK_active_lid_dom_sf"/>
</dbReference>